<reference evidence="4 5" key="1">
    <citation type="submission" date="2023-10" db="EMBL/GenBank/DDBJ databases">
        <title>Chromosome-scale genome assembly provides insights into flower coloration mechanisms of Canna indica.</title>
        <authorList>
            <person name="Li C."/>
        </authorList>
    </citation>
    <scope>NUCLEOTIDE SEQUENCE [LARGE SCALE GENOMIC DNA]</scope>
    <source>
        <tissue evidence="4">Flower</tissue>
    </source>
</reference>
<evidence type="ECO:0000313" key="4">
    <source>
        <dbReference type="EMBL" id="WOL13605.1"/>
    </source>
</evidence>
<dbReference type="GO" id="GO:0016787">
    <property type="term" value="F:hydrolase activity"/>
    <property type="evidence" value="ECO:0007669"/>
    <property type="project" value="UniProtKB-KW"/>
</dbReference>
<dbReference type="AlphaFoldDB" id="A0AAQ3QMK7"/>
<dbReference type="Pfam" id="PF03629">
    <property type="entry name" value="SASA"/>
    <property type="match status" value="1"/>
</dbReference>
<gene>
    <name evidence="4" type="ORF">Cni_G22375</name>
</gene>
<organism evidence="4 5">
    <name type="scientific">Canna indica</name>
    <name type="common">Indian-shot</name>
    <dbReference type="NCBI Taxonomy" id="4628"/>
    <lineage>
        <taxon>Eukaryota</taxon>
        <taxon>Viridiplantae</taxon>
        <taxon>Streptophyta</taxon>
        <taxon>Embryophyta</taxon>
        <taxon>Tracheophyta</taxon>
        <taxon>Spermatophyta</taxon>
        <taxon>Magnoliopsida</taxon>
        <taxon>Liliopsida</taxon>
        <taxon>Zingiberales</taxon>
        <taxon>Cannaceae</taxon>
        <taxon>Canna</taxon>
    </lineage>
</organism>
<dbReference type="InterPro" id="IPR036514">
    <property type="entry name" value="SGNH_hydro_sf"/>
</dbReference>
<evidence type="ECO:0000256" key="1">
    <source>
        <dbReference type="ARBA" id="ARBA00022801"/>
    </source>
</evidence>
<protein>
    <submittedName>
        <fullName evidence="4">Carbohydrate esterase</fullName>
    </submittedName>
</protein>
<dbReference type="Proteomes" id="UP001327560">
    <property type="component" value="Chromosome 7"/>
</dbReference>
<feature type="region of interest" description="Disordered" evidence="2">
    <location>
        <begin position="101"/>
        <end position="134"/>
    </location>
</feature>
<keyword evidence="1" id="KW-0378">Hydrolase</keyword>
<dbReference type="SUPFAM" id="SSF52266">
    <property type="entry name" value="SGNH hydrolase"/>
    <property type="match status" value="1"/>
</dbReference>
<keyword evidence="5" id="KW-1185">Reference proteome</keyword>
<feature type="domain" description="Sialate O-acetylesterase" evidence="3">
    <location>
        <begin position="168"/>
        <end position="259"/>
    </location>
</feature>
<evidence type="ECO:0000259" key="3">
    <source>
        <dbReference type="Pfam" id="PF03629"/>
    </source>
</evidence>
<proteinExistence type="predicted"/>
<dbReference type="InterPro" id="IPR005181">
    <property type="entry name" value="SASA"/>
</dbReference>
<sequence length="276" mass="30200">MHLDKTSTLTALHGEKLVVVVVARDKLVVVFVAGDELIIAVVTVRRHPIIAVIWSSGSLDSHLFNGKTSVHPWPICFNSRSATSLTQFDSRLQFDASNMVEGQRRHRWPTGQRGPVGLPREPLNPAAESGPLMGSGVRAPLRRYRHQQDLRRGPPNALLARATIVGEGEVKEAVGDRPCALCGAQDKDRGMGWEMMLYEGIVLRVRAKGGELGTVIWYQGESDTILCEDTGGGGGGQMERLIWDLRADFGLLELLLIQMTPPQRVTLAQQGLEPGT</sequence>
<evidence type="ECO:0000313" key="5">
    <source>
        <dbReference type="Proteomes" id="UP001327560"/>
    </source>
</evidence>
<name>A0AAQ3QMK7_9LILI</name>
<dbReference type="EMBL" id="CP136896">
    <property type="protein sequence ID" value="WOL13605.1"/>
    <property type="molecule type" value="Genomic_DNA"/>
</dbReference>
<dbReference type="Gene3D" id="3.40.50.1110">
    <property type="entry name" value="SGNH hydrolase"/>
    <property type="match status" value="1"/>
</dbReference>
<accession>A0AAQ3QMK7</accession>
<evidence type="ECO:0000256" key="2">
    <source>
        <dbReference type="SAM" id="MobiDB-lite"/>
    </source>
</evidence>